<proteinExistence type="predicted"/>
<dbReference type="SUPFAM" id="SSF52540">
    <property type="entry name" value="P-loop containing nucleoside triphosphate hydrolases"/>
    <property type="match status" value="1"/>
</dbReference>
<evidence type="ECO:0000256" key="9">
    <source>
        <dbReference type="PROSITE-ProRule" id="PRU00560"/>
    </source>
</evidence>
<dbReference type="InterPro" id="IPR035093">
    <property type="entry name" value="RelE/ParE_toxin_dom_sf"/>
</dbReference>
<gene>
    <name evidence="11" type="ORF">Cch02nite_49510</name>
</gene>
<evidence type="ECO:0000256" key="1">
    <source>
        <dbReference type="ARBA" id="ARBA00022741"/>
    </source>
</evidence>
<evidence type="ECO:0000256" key="4">
    <source>
        <dbReference type="ARBA" id="ARBA00022840"/>
    </source>
</evidence>
<dbReference type="GO" id="GO:0003677">
    <property type="term" value="F:DNA binding"/>
    <property type="evidence" value="ECO:0007669"/>
    <property type="project" value="InterPro"/>
</dbReference>
<comment type="catalytic activity">
    <reaction evidence="6">
        <text>Couples ATP hydrolysis with the unwinding of duplex DNA by translocating in the 3'-5' direction.</text>
        <dbReference type="EC" id="5.6.2.4"/>
    </reaction>
</comment>
<dbReference type="AlphaFoldDB" id="A0A8J3K309"/>
<dbReference type="EMBL" id="BONG01000033">
    <property type="protein sequence ID" value="GIF91507.1"/>
    <property type="molecule type" value="Genomic_DNA"/>
</dbReference>
<dbReference type="Pfam" id="PF00580">
    <property type="entry name" value="UvrD-helicase"/>
    <property type="match status" value="1"/>
</dbReference>
<dbReference type="Gene3D" id="3.30.2310.20">
    <property type="entry name" value="RelE-like"/>
    <property type="match status" value="1"/>
</dbReference>
<sequence>MSTGATLRTLVSADKEIMKLSRTDKGAVYEFQHKFRHNPANPGLHLKQLKGDAKLWSARVNAELRAILLHIAAQDYLLIDVKHRKEVYDDLDRYTYKVNRVTGGIEVIDLEPVGDSIIGRLLPAESAPLFAKFSDAQLLELGVAEPLLEHVRKVSNEEELLALLEIAPQLTADVLFALNDGMTYEQVREQVTDPVRSDDLVDPDDLVAAVARPATQVTSDDEALQAMLGESFERWQIFLHPTQRKLVEKTTSGATRVGGGPGTGKTIVALHRVAHLAAELEAGADKPILLTTFNRNLAADLRTRLIALGGQELLARVEIINIDKLASRIVAESKTGVGKRVVDDTRVADQWRAFLAEIGETGWDAEFLTAEWTQVILGQVLNSRSEYFKARRPARGRPVSREERDEIWRLTERFATWLDNQGIWTWRQVAAEAARLEIDRAARIDEVGPGGSLRHRYRHVVVDEAQDLSAAHWKMLRAMVPVGSDDMFLVGDTHQRIYDNHVTLSSLGINIRGRSARLTLSYRTTRQILAAALEMMTGEVYDDLDGGEDNLAGYRSLLRGGRPTFHAASTWAQEKNNIADQLQAWGNPVDGSVAICVPTRELVAEVTARLQADGVAVVEIGPDGPKGGEGVHIGTMHRFKGLEYQRMIIAGVSDGLVPRQMIGQWRDTEPKRYQRERQRDRSLLFVAATRARDELAVFWHGTPSPFLTHHLVQQQAV</sequence>
<keyword evidence="1 9" id="KW-0547">Nucleotide-binding</keyword>
<feature type="binding site" evidence="9">
    <location>
        <begin position="259"/>
        <end position="266"/>
    </location>
    <ligand>
        <name>ATP</name>
        <dbReference type="ChEBI" id="CHEBI:30616"/>
    </ligand>
</feature>
<feature type="domain" description="UvrD-like helicase ATP-binding" evidence="10">
    <location>
        <begin position="238"/>
        <end position="525"/>
    </location>
</feature>
<evidence type="ECO:0000256" key="7">
    <source>
        <dbReference type="ARBA" id="ARBA00034808"/>
    </source>
</evidence>
<evidence type="ECO:0000313" key="11">
    <source>
        <dbReference type="EMBL" id="GIF91507.1"/>
    </source>
</evidence>
<dbReference type="GO" id="GO:0016787">
    <property type="term" value="F:hydrolase activity"/>
    <property type="evidence" value="ECO:0007669"/>
    <property type="project" value="UniProtKB-UniRule"/>
</dbReference>
<dbReference type="EC" id="5.6.2.4" evidence="7"/>
<dbReference type="InterPro" id="IPR000212">
    <property type="entry name" value="DNA_helicase_UvrD/REP"/>
</dbReference>
<dbReference type="PANTHER" id="PTHR11070">
    <property type="entry name" value="UVRD / RECB / PCRA DNA HELICASE FAMILY MEMBER"/>
    <property type="match status" value="1"/>
</dbReference>
<dbReference type="PROSITE" id="PS51198">
    <property type="entry name" value="UVRD_HELICASE_ATP_BIND"/>
    <property type="match status" value="1"/>
</dbReference>
<keyword evidence="3 9" id="KW-0347">Helicase</keyword>
<dbReference type="Pfam" id="PF13361">
    <property type="entry name" value="UvrD_C"/>
    <property type="match status" value="1"/>
</dbReference>
<dbReference type="InterPro" id="IPR027417">
    <property type="entry name" value="P-loop_NTPase"/>
</dbReference>
<organism evidence="11 12">
    <name type="scientific">Catellatospora chokoriensis</name>
    <dbReference type="NCBI Taxonomy" id="310353"/>
    <lineage>
        <taxon>Bacteria</taxon>
        <taxon>Bacillati</taxon>
        <taxon>Actinomycetota</taxon>
        <taxon>Actinomycetes</taxon>
        <taxon>Micromonosporales</taxon>
        <taxon>Micromonosporaceae</taxon>
        <taxon>Catellatospora</taxon>
    </lineage>
</organism>
<evidence type="ECO:0000256" key="6">
    <source>
        <dbReference type="ARBA" id="ARBA00034617"/>
    </source>
</evidence>
<dbReference type="GO" id="GO:0043138">
    <property type="term" value="F:3'-5' DNA helicase activity"/>
    <property type="evidence" value="ECO:0007669"/>
    <property type="project" value="UniProtKB-EC"/>
</dbReference>
<comment type="caution">
    <text evidence="11">The sequence shown here is derived from an EMBL/GenBank/DDBJ whole genome shotgun (WGS) entry which is preliminary data.</text>
</comment>
<dbReference type="Proteomes" id="UP000619293">
    <property type="component" value="Unassembled WGS sequence"/>
</dbReference>
<evidence type="ECO:0000256" key="8">
    <source>
        <dbReference type="ARBA" id="ARBA00048988"/>
    </source>
</evidence>
<evidence type="ECO:0000313" key="12">
    <source>
        <dbReference type="Proteomes" id="UP000619293"/>
    </source>
</evidence>
<evidence type="ECO:0000259" key="10">
    <source>
        <dbReference type="PROSITE" id="PS51198"/>
    </source>
</evidence>
<comment type="catalytic activity">
    <reaction evidence="8">
        <text>ATP + H2O = ADP + phosphate + H(+)</text>
        <dbReference type="Rhea" id="RHEA:13065"/>
        <dbReference type="ChEBI" id="CHEBI:15377"/>
        <dbReference type="ChEBI" id="CHEBI:15378"/>
        <dbReference type="ChEBI" id="CHEBI:30616"/>
        <dbReference type="ChEBI" id="CHEBI:43474"/>
        <dbReference type="ChEBI" id="CHEBI:456216"/>
        <dbReference type="EC" id="5.6.2.4"/>
    </reaction>
</comment>
<dbReference type="GO" id="GO:0005524">
    <property type="term" value="F:ATP binding"/>
    <property type="evidence" value="ECO:0007669"/>
    <property type="project" value="UniProtKB-UniRule"/>
</dbReference>
<evidence type="ECO:0000256" key="5">
    <source>
        <dbReference type="ARBA" id="ARBA00023235"/>
    </source>
</evidence>
<protein>
    <recommendedName>
        <fullName evidence="7">DNA 3'-5' helicase</fullName>
        <ecNumber evidence="7">5.6.2.4</ecNumber>
    </recommendedName>
</protein>
<dbReference type="RefSeq" id="WP_191841828.1">
    <property type="nucleotide sequence ID" value="NZ_BAAALB010000016.1"/>
</dbReference>
<keyword evidence="12" id="KW-1185">Reference proteome</keyword>
<dbReference type="Gene3D" id="3.40.50.300">
    <property type="entry name" value="P-loop containing nucleotide triphosphate hydrolases"/>
    <property type="match status" value="3"/>
</dbReference>
<dbReference type="PANTHER" id="PTHR11070:SF45">
    <property type="entry name" value="DNA 3'-5' HELICASE"/>
    <property type="match status" value="1"/>
</dbReference>
<evidence type="ECO:0000256" key="3">
    <source>
        <dbReference type="ARBA" id="ARBA00022806"/>
    </source>
</evidence>
<dbReference type="InterPro" id="IPR014017">
    <property type="entry name" value="DNA_helicase_UvrD-like_C"/>
</dbReference>
<keyword evidence="5" id="KW-0413">Isomerase</keyword>
<accession>A0A8J3K309</accession>
<keyword evidence="4 9" id="KW-0067">ATP-binding</keyword>
<name>A0A8J3K309_9ACTN</name>
<reference evidence="11 12" key="1">
    <citation type="submission" date="2021-01" db="EMBL/GenBank/DDBJ databases">
        <title>Whole genome shotgun sequence of Catellatospora chokoriensis NBRC 107358.</title>
        <authorList>
            <person name="Komaki H."/>
            <person name="Tamura T."/>
        </authorList>
    </citation>
    <scope>NUCLEOTIDE SEQUENCE [LARGE SCALE GENOMIC DNA]</scope>
    <source>
        <strain evidence="11 12">NBRC 107358</strain>
    </source>
</reference>
<keyword evidence="2 9" id="KW-0378">Hydrolase</keyword>
<dbReference type="GO" id="GO:0000725">
    <property type="term" value="P:recombinational repair"/>
    <property type="evidence" value="ECO:0007669"/>
    <property type="project" value="TreeGrafter"/>
</dbReference>
<dbReference type="InterPro" id="IPR014016">
    <property type="entry name" value="UvrD-like_ATP-bd"/>
</dbReference>
<evidence type="ECO:0000256" key="2">
    <source>
        <dbReference type="ARBA" id="ARBA00022801"/>
    </source>
</evidence>